<feature type="signal peptide" evidence="2">
    <location>
        <begin position="1"/>
        <end position="19"/>
    </location>
</feature>
<gene>
    <name evidence="3" type="ORF">LGH70_10775</name>
</gene>
<accession>A0ABS8ACD4</accession>
<feature type="compositionally biased region" description="Low complexity" evidence="1">
    <location>
        <begin position="26"/>
        <end position="39"/>
    </location>
</feature>
<dbReference type="EMBL" id="JAJADQ010000005">
    <property type="protein sequence ID" value="MCB2378068.1"/>
    <property type="molecule type" value="Genomic_DNA"/>
</dbReference>
<keyword evidence="4" id="KW-1185">Reference proteome</keyword>
<evidence type="ECO:0000313" key="3">
    <source>
        <dbReference type="EMBL" id="MCB2378068.1"/>
    </source>
</evidence>
<proteinExistence type="predicted"/>
<reference evidence="3" key="1">
    <citation type="submission" date="2021-10" db="EMBL/GenBank/DDBJ databases">
        <authorList>
            <person name="Dean J.D."/>
            <person name="Kim M.K."/>
            <person name="Newey C.N."/>
            <person name="Stoker T.S."/>
            <person name="Thompson D.W."/>
            <person name="Grose J.H."/>
        </authorList>
    </citation>
    <scope>NUCLEOTIDE SEQUENCE</scope>
    <source>
        <strain evidence="3">BT635</strain>
    </source>
</reference>
<dbReference type="PROSITE" id="PS51257">
    <property type="entry name" value="PROKAR_LIPOPROTEIN"/>
    <property type="match status" value="1"/>
</dbReference>
<evidence type="ECO:0000313" key="4">
    <source>
        <dbReference type="Proteomes" id="UP001165297"/>
    </source>
</evidence>
<feature type="chain" id="PRO_5045325244" description="Lipoprotein" evidence="2">
    <location>
        <begin position="20"/>
        <end position="210"/>
    </location>
</feature>
<comment type="caution">
    <text evidence="3">The sequence shown here is derived from an EMBL/GenBank/DDBJ whole genome shotgun (WGS) entry which is preliminary data.</text>
</comment>
<dbReference type="Proteomes" id="UP001165297">
    <property type="component" value="Unassembled WGS sequence"/>
</dbReference>
<sequence>MIRLPALVTLLALASACSSTDSPQNSGTATSGADSAAAAPLEPMDTTRARTVTAQTDTLKVVRQRHRFSAPGTPDLFTVVLRGQSVLTGEVTFTITDAAGQTIFRELLTPADLEASMVYEMKTPTATQAEREAFVRRRLDTFFAEANFHQPALGPKETYAPGELDRATWDDLRQRPDAVSFHYLVGKEDRRRIVWAPLKKQVVRLPGLGG</sequence>
<protein>
    <recommendedName>
        <fullName evidence="5">Lipoprotein</fullName>
    </recommendedName>
</protein>
<name>A0ABS8ACD4_9BACT</name>
<keyword evidence="2" id="KW-0732">Signal</keyword>
<evidence type="ECO:0008006" key="5">
    <source>
        <dbReference type="Google" id="ProtNLM"/>
    </source>
</evidence>
<evidence type="ECO:0000256" key="1">
    <source>
        <dbReference type="SAM" id="MobiDB-lite"/>
    </source>
</evidence>
<dbReference type="RefSeq" id="WP_226185388.1">
    <property type="nucleotide sequence ID" value="NZ_JAJADQ010000005.1"/>
</dbReference>
<organism evidence="3 4">
    <name type="scientific">Hymenobacter nitidus</name>
    <dbReference type="NCBI Taxonomy" id="2880929"/>
    <lineage>
        <taxon>Bacteria</taxon>
        <taxon>Pseudomonadati</taxon>
        <taxon>Bacteroidota</taxon>
        <taxon>Cytophagia</taxon>
        <taxon>Cytophagales</taxon>
        <taxon>Hymenobacteraceae</taxon>
        <taxon>Hymenobacter</taxon>
    </lineage>
</organism>
<feature type="region of interest" description="Disordered" evidence="1">
    <location>
        <begin position="18"/>
        <end position="52"/>
    </location>
</feature>
<evidence type="ECO:0000256" key="2">
    <source>
        <dbReference type="SAM" id="SignalP"/>
    </source>
</evidence>